<organism evidence="6 7">
    <name type="scientific">Pseudomonas nitroreducens</name>
    <dbReference type="NCBI Taxonomy" id="46680"/>
    <lineage>
        <taxon>Bacteria</taxon>
        <taxon>Pseudomonadati</taxon>
        <taxon>Pseudomonadota</taxon>
        <taxon>Gammaproteobacteria</taxon>
        <taxon>Pseudomonadales</taxon>
        <taxon>Pseudomonadaceae</taxon>
        <taxon>Pseudomonas</taxon>
    </lineage>
</organism>
<sequence length="282" mass="31384">MKLMMITGAGLSVGAGLSTYRGEDGSYTAIENEVGRPITELLSRRTLERTPEVIWHYLKGFIAGCRAAEPSAAHHAIKVIQENCESFLEITQNVDGLSRAAKVPSSSVIEIHGSIHRFRCMKCGGECFPALGEDDPIPPRCYVCMREGGAVIRPDIVLFSENIDALQLQEAERFVSNDAQALIICGTSMMFPYLARLVVQACWRNIPILYVDPHASYDLPAVIEELEFRRLGFQDHLWDFIYLIKETADVALPKIAELVRSGCCAEELRLQAIKWERPGLGT</sequence>
<dbReference type="EMBL" id="JACHLI010000018">
    <property type="protein sequence ID" value="MBB4865383.1"/>
    <property type="molecule type" value="Genomic_DNA"/>
</dbReference>
<dbReference type="GO" id="GO:0070403">
    <property type="term" value="F:NAD+ binding"/>
    <property type="evidence" value="ECO:0007669"/>
    <property type="project" value="InterPro"/>
</dbReference>
<dbReference type="InterPro" id="IPR026591">
    <property type="entry name" value="Sirtuin_cat_small_dom_sf"/>
</dbReference>
<accession>A0A7W7KNI9</accession>
<keyword evidence="6" id="KW-0378">Hydrolase</keyword>
<dbReference type="PANTHER" id="PTHR11085">
    <property type="entry name" value="NAD-DEPENDENT PROTEIN DEACYLASE SIRTUIN-5, MITOCHONDRIAL-RELATED"/>
    <property type="match status" value="1"/>
</dbReference>
<feature type="binding site" evidence="4">
    <location>
        <position position="144"/>
    </location>
    <ligand>
        <name>Zn(2+)</name>
        <dbReference type="ChEBI" id="CHEBI:29105"/>
    </ligand>
</feature>
<evidence type="ECO:0000256" key="1">
    <source>
        <dbReference type="ARBA" id="ARBA00012928"/>
    </source>
</evidence>
<evidence type="ECO:0000313" key="6">
    <source>
        <dbReference type="EMBL" id="MBB4865383.1"/>
    </source>
</evidence>
<dbReference type="Gene3D" id="3.40.50.1220">
    <property type="entry name" value="TPP-binding domain"/>
    <property type="match status" value="1"/>
</dbReference>
<keyword evidence="4" id="KW-0862">Zinc</keyword>
<dbReference type="InterPro" id="IPR029035">
    <property type="entry name" value="DHS-like_NAD/FAD-binding_dom"/>
</dbReference>
<gene>
    <name evidence="6" type="ORF">HNP46_004264</name>
</gene>
<evidence type="ECO:0000256" key="2">
    <source>
        <dbReference type="ARBA" id="ARBA00022679"/>
    </source>
</evidence>
<feature type="binding site" evidence="4">
    <location>
        <position position="123"/>
    </location>
    <ligand>
        <name>Zn(2+)</name>
        <dbReference type="ChEBI" id="CHEBI:29105"/>
    </ligand>
</feature>
<feature type="active site" description="Proton acceptor" evidence="4">
    <location>
        <position position="112"/>
    </location>
</feature>
<dbReference type="Gene3D" id="3.30.1600.10">
    <property type="entry name" value="SIR2/SIRT2 'Small Domain"/>
    <property type="match status" value="1"/>
</dbReference>
<dbReference type="InterPro" id="IPR050134">
    <property type="entry name" value="NAD-dep_sirtuin_deacylases"/>
</dbReference>
<dbReference type="GO" id="GO:0017136">
    <property type="term" value="F:histone deacetylase activity, NAD-dependent"/>
    <property type="evidence" value="ECO:0007669"/>
    <property type="project" value="TreeGrafter"/>
</dbReference>
<dbReference type="InterPro" id="IPR026590">
    <property type="entry name" value="Ssirtuin_cat_dom"/>
</dbReference>
<evidence type="ECO:0000259" key="5">
    <source>
        <dbReference type="PROSITE" id="PS50305"/>
    </source>
</evidence>
<dbReference type="Proteomes" id="UP000566995">
    <property type="component" value="Unassembled WGS sequence"/>
</dbReference>
<dbReference type="GO" id="GO:0046872">
    <property type="term" value="F:metal ion binding"/>
    <property type="evidence" value="ECO:0007669"/>
    <property type="project" value="UniProtKB-KW"/>
</dbReference>
<name>A0A7W7KNI9_PSENT</name>
<evidence type="ECO:0000256" key="4">
    <source>
        <dbReference type="PROSITE-ProRule" id="PRU00236"/>
    </source>
</evidence>
<dbReference type="SUPFAM" id="SSF52467">
    <property type="entry name" value="DHS-like NAD/FAD-binding domain"/>
    <property type="match status" value="1"/>
</dbReference>
<feature type="binding site" evidence="4">
    <location>
        <position position="141"/>
    </location>
    <ligand>
        <name>Zn(2+)</name>
        <dbReference type="ChEBI" id="CHEBI:29105"/>
    </ligand>
</feature>
<comment type="caution">
    <text evidence="6">The sequence shown here is derived from an EMBL/GenBank/DDBJ whole genome shotgun (WGS) entry which is preliminary data.</text>
</comment>
<dbReference type="Pfam" id="PF02146">
    <property type="entry name" value="SIR2"/>
    <property type="match status" value="1"/>
</dbReference>
<dbReference type="GO" id="GO:0016787">
    <property type="term" value="F:hydrolase activity"/>
    <property type="evidence" value="ECO:0007669"/>
    <property type="project" value="UniProtKB-KW"/>
</dbReference>
<feature type="binding site" evidence="4">
    <location>
        <position position="120"/>
    </location>
    <ligand>
        <name>Zn(2+)</name>
        <dbReference type="ChEBI" id="CHEBI:29105"/>
    </ligand>
</feature>
<dbReference type="EC" id="2.3.1.286" evidence="1"/>
<dbReference type="InterPro" id="IPR003000">
    <property type="entry name" value="Sirtuin"/>
</dbReference>
<keyword evidence="3" id="KW-0520">NAD</keyword>
<dbReference type="PROSITE" id="PS50305">
    <property type="entry name" value="SIRTUIN"/>
    <property type="match status" value="1"/>
</dbReference>
<dbReference type="AlphaFoldDB" id="A0A7W7KNI9"/>
<evidence type="ECO:0000313" key="7">
    <source>
        <dbReference type="Proteomes" id="UP000566995"/>
    </source>
</evidence>
<feature type="domain" description="Deacetylase sirtuin-type" evidence="5">
    <location>
        <begin position="1"/>
        <end position="276"/>
    </location>
</feature>
<dbReference type="PANTHER" id="PTHR11085:SF10">
    <property type="entry name" value="NAD-DEPENDENT PROTEIN DEACYLASE SIRTUIN-5, MITOCHONDRIAL-RELATED"/>
    <property type="match status" value="1"/>
</dbReference>
<proteinExistence type="predicted"/>
<keyword evidence="4" id="KW-0479">Metal-binding</keyword>
<protein>
    <recommendedName>
        <fullName evidence="1">protein acetyllysine N-acetyltransferase</fullName>
        <ecNumber evidence="1">2.3.1.286</ecNumber>
    </recommendedName>
</protein>
<dbReference type="RefSeq" id="WP_184592810.1">
    <property type="nucleotide sequence ID" value="NZ_JACHLI010000018.1"/>
</dbReference>
<evidence type="ECO:0000256" key="3">
    <source>
        <dbReference type="ARBA" id="ARBA00023027"/>
    </source>
</evidence>
<keyword evidence="2" id="KW-0808">Transferase</keyword>
<reference evidence="6 7" key="1">
    <citation type="submission" date="2020-08" db="EMBL/GenBank/DDBJ databases">
        <title>Functional genomics of gut bacteria from endangered species of beetles.</title>
        <authorList>
            <person name="Carlos-Shanley C."/>
        </authorList>
    </citation>
    <scope>NUCLEOTIDE SEQUENCE [LARGE SCALE GENOMIC DNA]</scope>
    <source>
        <strain evidence="6 7">S00179</strain>
    </source>
</reference>